<accession>A0A3M9N6U0</accession>
<proteinExistence type="predicted"/>
<reference evidence="2 3" key="1">
    <citation type="submission" date="2018-11" db="EMBL/GenBank/DDBJ databases">
        <title>Rufibacter latericius sp. nov., isolated from water in Baiyang Lake.</title>
        <authorList>
            <person name="Yang Y."/>
        </authorList>
    </citation>
    <scope>NUCLEOTIDE SEQUENCE [LARGE SCALE GENOMIC DNA]</scope>
    <source>
        <strain evidence="2 3">MCC P1</strain>
    </source>
</reference>
<protein>
    <submittedName>
        <fullName evidence="2">Glycosyltransferase family 25 protein</fullName>
    </submittedName>
</protein>
<dbReference type="OrthoDB" id="881563at2"/>
<evidence type="ECO:0000313" key="2">
    <source>
        <dbReference type="EMBL" id="RNI32923.1"/>
    </source>
</evidence>
<dbReference type="RefSeq" id="WP_123131122.1">
    <property type="nucleotide sequence ID" value="NZ_RJJE01000001.1"/>
</dbReference>
<dbReference type="GO" id="GO:0016740">
    <property type="term" value="F:transferase activity"/>
    <property type="evidence" value="ECO:0007669"/>
    <property type="project" value="UniProtKB-KW"/>
</dbReference>
<evidence type="ECO:0000313" key="3">
    <source>
        <dbReference type="Proteomes" id="UP000271010"/>
    </source>
</evidence>
<feature type="domain" description="Glycosyl transferase family 25" evidence="1">
    <location>
        <begin position="14"/>
        <end position="217"/>
    </location>
</feature>
<dbReference type="Proteomes" id="UP000271010">
    <property type="component" value="Unassembled WGS sequence"/>
</dbReference>
<gene>
    <name evidence="2" type="ORF">EFA69_00420</name>
</gene>
<dbReference type="CDD" id="cd06532">
    <property type="entry name" value="Glyco_transf_25"/>
    <property type="match status" value="1"/>
</dbReference>
<organism evidence="2 3">
    <name type="scientific">Rufibacter immobilis</name>
    <dbReference type="NCBI Taxonomy" id="1348778"/>
    <lineage>
        <taxon>Bacteria</taxon>
        <taxon>Pseudomonadati</taxon>
        <taxon>Bacteroidota</taxon>
        <taxon>Cytophagia</taxon>
        <taxon>Cytophagales</taxon>
        <taxon>Hymenobacteraceae</taxon>
        <taxon>Rufibacter</taxon>
    </lineage>
</organism>
<dbReference type="EMBL" id="RJJE01000001">
    <property type="protein sequence ID" value="RNI32923.1"/>
    <property type="molecule type" value="Genomic_DNA"/>
</dbReference>
<evidence type="ECO:0000259" key="1">
    <source>
        <dbReference type="Pfam" id="PF01755"/>
    </source>
</evidence>
<name>A0A3M9N6U0_9BACT</name>
<comment type="caution">
    <text evidence="2">The sequence shown here is derived from an EMBL/GenBank/DDBJ whole genome shotgun (WGS) entry which is preliminary data.</text>
</comment>
<dbReference type="Pfam" id="PF01755">
    <property type="entry name" value="Glyco_transf_25"/>
    <property type="match status" value="1"/>
</dbReference>
<dbReference type="InterPro" id="IPR002654">
    <property type="entry name" value="Glyco_trans_25"/>
</dbReference>
<dbReference type="AlphaFoldDB" id="A0A3M9N6U0"/>
<keyword evidence="2" id="KW-0808">Transferase</keyword>
<keyword evidence="3" id="KW-1185">Reference proteome</keyword>
<sequence>MQQYLDLLNQRYDKIYVITLHRANDRHAHIQKELKGLNYEFFYGKDKKEFSLAELNAAGIYDEALAKKHHRYGKPMPPGMVGCSWSHRLIYEDIIMHRYQQVLILEDDVVLDTQNLALLPEVFVELPNDWELFYFGFALHEVPPANAPLKKLFYHLIHSLGLLKHTHTAIRNLYPKQISKHIYKSGYHDCTHAYALTYSAAKKLAELQTPISFFPDHLLAYAATNELVKAYLVLPKIINQQYQVLEEAPISYLHS</sequence>